<evidence type="ECO:0000256" key="4">
    <source>
        <dbReference type="ARBA" id="ARBA00023242"/>
    </source>
</evidence>
<dbReference type="PANTHER" id="PTHR24339">
    <property type="entry name" value="HOMEOBOX PROTEIN EMX-RELATED"/>
    <property type="match status" value="1"/>
</dbReference>
<keyword evidence="10" id="KW-1185">Reference proteome</keyword>
<dbReference type="PROSITE" id="PS00027">
    <property type="entry name" value="HOMEOBOX_1"/>
    <property type="match status" value="1"/>
</dbReference>
<organism evidence="9 10">
    <name type="scientific">Necator americanus</name>
    <name type="common">Human hookworm</name>
    <dbReference type="NCBI Taxonomy" id="51031"/>
    <lineage>
        <taxon>Eukaryota</taxon>
        <taxon>Metazoa</taxon>
        <taxon>Ecdysozoa</taxon>
        <taxon>Nematoda</taxon>
        <taxon>Chromadorea</taxon>
        <taxon>Rhabditida</taxon>
        <taxon>Rhabditina</taxon>
        <taxon>Rhabditomorpha</taxon>
        <taxon>Strongyloidea</taxon>
        <taxon>Ancylostomatidae</taxon>
        <taxon>Bunostominae</taxon>
        <taxon>Necator</taxon>
    </lineage>
</organism>
<protein>
    <recommendedName>
        <fullName evidence="8">Homeobox domain-containing protein</fullName>
    </recommendedName>
</protein>
<evidence type="ECO:0000256" key="1">
    <source>
        <dbReference type="ARBA" id="ARBA00004123"/>
    </source>
</evidence>
<proteinExistence type="predicted"/>
<feature type="compositionally biased region" description="Polar residues" evidence="7">
    <location>
        <begin position="1"/>
        <end position="26"/>
    </location>
</feature>
<feature type="region of interest" description="Disordered" evidence="7">
    <location>
        <begin position="118"/>
        <end position="149"/>
    </location>
</feature>
<feature type="compositionally biased region" description="Basic and acidic residues" evidence="7">
    <location>
        <begin position="28"/>
        <end position="41"/>
    </location>
</feature>
<evidence type="ECO:0000256" key="7">
    <source>
        <dbReference type="SAM" id="MobiDB-lite"/>
    </source>
</evidence>
<feature type="region of interest" description="Disordered" evidence="7">
    <location>
        <begin position="1"/>
        <end position="51"/>
    </location>
</feature>
<comment type="caution">
    <text evidence="9">The sequence shown here is derived from an EMBL/GenBank/DDBJ whole genome shotgun (WGS) entry which is preliminary data.</text>
</comment>
<keyword evidence="2 5" id="KW-0238">DNA-binding</keyword>
<comment type="subcellular location">
    <subcellularLocation>
        <location evidence="1 5 6">Nucleus</location>
    </subcellularLocation>
</comment>
<dbReference type="InterPro" id="IPR009057">
    <property type="entry name" value="Homeodomain-like_sf"/>
</dbReference>
<feature type="domain" description="Homeobox" evidence="8">
    <location>
        <begin position="41"/>
        <end position="101"/>
    </location>
</feature>
<dbReference type="Gene3D" id="1.10.10.60">
    <property type="entry name" value="Homeodomain-like"/>
    <property type="match status" value="1"/>
</dbReference>
<dbReference type="SMART" id="SM00389">
    <property type="entry name" value="HOX"/>
    <property type="match status" value="1"/>
</dbReference>
<dbReference type="SUPFAM" id="SSF46689">
    <property type="entry name" value="Homeodomain-like"/>
    <property type="match status" value="1"/>
</dbReference>
<keyword evidence="4 5" id="KW-0539">Nucleus</keyword>
<sequence>MDVGDCTSTSSDVSSEINVKQRSSQEVGDEKTRPDPAAGRDPRKRQRTTFSQSQLRILEEAFSRQQYLVGSERVRLAALLNIGVAQVKVWFQNRRIRWRREQRELLMNQTTLSQSIPIESSMTSSNEMTSSAETVQSSTSAFTEHDRKV</sequence>
<evidence type="ECO:0000313" key="9">
    <source>
        <dbReference type="EMBL" id="KAK6732451.1"/>
    </source>
</evidence>
<evidence type="ECO:0000256" key="3">
    <source>
        <dbReference type="ARBA" id="ARBA00023155"/>
    </source>
</evidence>
<feature type="DNA-binding region" description="Homeobox" evidence="5">
    <location>
        <begin position="43"/>
        <end position="102"/>
    </location>
</feature>
<dbReference type="PANTHER" id="PTHR24339:SF28">
    <property type="entry name" value="E5-RELATED"/>
    <property type="match status" value="1"/>
</dbReference>
<dbReference type="Pfam" id="PF00046">
    <property type="entry name" value="Homeodomain"/>
    <property type="match status" value="1"/>
</dbReference>
<reference evidence="9 10" key="1">
    <citation type="submission" date="2023-08" db="EMBL/GenBank/DDBJ databases">
        <title>A Necator americanus chromosomal reference genome.</title>
        <authorList>
            <person name="Ilik V."/>
            <person name="Petrzelkova K.J."/>
            <person name="Pardy F."/>
            <person name="Fuh T."/>
            <person name="Niatou-Singa F.S."/>
            <person name="Gouil Q."/>
            <person name="Baker L."/>
            <person name="Ritchie M.E."/>
            <person name="Jex A.R."/>
            <person name="Gazzola D."/>
            <person name="Li H."/>
            <person name="Toshio Fujiwara R."/>
            <person name="Zhan B."/>
            <person name="Aroian R.V."/>
            <person name="Pafco B."/>
            <person name="Schwarz E.M."/>
        </authorList>
    </citation>
    <scope>NUCLEOTIDE SEQUENCE [LARGE SCALE GENOMIC DNA]</scope>
    <source>
        <strain evidence="9 10">Aroian</strain>
        <tissue evidence="9">Whole animal</tissue>
    </source>
</reference>
<feature type="compositionally biased region" description="Polar residues" evidence="7">
    <location>
        <begin position="132"/>
        <end position="142"/>
    </location>
</feature>
<evidence type="ECO:0000256" key="5">
    <source>
        <dbReference type="PROSITE-ProRule" id="PRU00108"/>
    </source>
</evidence>
<evidence type="ECO:0000313" key="10">
    <source>
        <dbReference type="Proteomes" id="UP001303046"/>
    </source>
</evidence>
<evidence type="ECO:0000256" key="6">
    <source>
        <dbReference type="RuleBase" id="RU000682"/>
    </source>
</evidence>
<dbReference type="InterPro" id="IPR001356">
    <property type="entry name" value="HD"/>
</dbReference>
<dbReference type="Proteomes" id="UP001303046">
    <property type="component" value="Unassembled WGS sequence"/>
</dbReference>
<evidence type="ECO:0000256" key="2">
    <source>
        <dbReference type="ARBA" id="ARBA00023125"/>
    </source>
</evidence>
<dbReference type="InterPro" id="IPR017970">
    <property type="entry name" value="Homeobox_CS"/>
</dbReference>
<gene>
    <name evidence="9" type="primary">Necator_chrII.g4478</name>
    <name evidence="9" type="ORF">RB195_016686</name>
</gene>
<dbReference type="CDD" id="cd00086">
    <property type="entry name" value="homeodomain"/>
    <property type="match status" value="1"/>
</dbReference>
<name>A0ABR1C369_NECAM</name>
<accession>A0ABR1C369</accession>
<feature type="compositionally biased region" description="Low complexity" evidence="7">
    <location>
        <begin position="119"/>
        <end position="131"/>
    </location>
</feature>
<dbReference type="PROSITE" id="PS50071">
    <property type="entry name" value="HOMEOBOX_2"/>
    <property type="match status" value="1"/>
</dbReference>
<dbReference type="EMBL" id="JAVFWL010000002">
    <property type="protein sequence ID" value="KAK6732451.1"/>
    <property type="molecule type" value="Genomic_DNA"/>
</dbReference>
<dbReference type="InterPro" id="IPR050877">
    <property type="entry name" value="EMX-VAX-Noto_Homeobox_TFs"/>
</dbReference>
<evidence type="ECO:0000259" key="8">
    <source>
        <dbReference type="PROSITE" id="PS50071"/>
    </source>
</evidence>
<keyword evidence="3 5" id="KW-0371">Homeobox</keyword>